<evidence type="ECO:0000256" key="7">
    <source>
        <dbReference type="ARBA" id="ARBA00022840"/>
    </source>
</evidence>
<keyword evidence="3" id="KW-0597">Phosphoprotein</keyword>
<evidence type="ECO:0000256" key="1">
    <source>
        <dbReference type="ARBA" id="ARBA00000085"/>
    </source>
</evidence>
<keyword evidence="4" id="KW-0808">Transferase</keyword>
<evidence type="ECO:0000256" key="6">
    <source>
        <dbReference type="ARBA" id="ARBA00022777"/>
    </source>
</evidence>
<dbReference type="GO" id="GO:0005524">
    <property type="term" value="F:ATP binding"/>
    <property type="evidence" value="ECO:0007669"/>
    <property type="project" value="UniProtKB-KW"/>
</dbReference>
<dbReference type="PANTHER" id="PTHR24421">
    <property type="entry name" value="NITRATE/NITRITE SENSOR PROTEIN NARX-RELATED"/>
    <property type="match status" value="1"/>
</dbReference>
<keyword evidence="9" id="KW-0472">Membrane</keyword>
<evidence type="ECO:0000256" key="8">
    <source>
        <dbReference type="ARBA" id="ARBA00023012"/>
    </source>
</evidence>
<dbReference type="PANTHER" id="PTHR24421:SF10">
    <property type="entry name" value="NITRATE_NITRITE SENSOR PROTEIN NARQ"/>
    <property type="match status" value="1"/>
</dbReference>
<organism evidence="11 12">
    <name type="scientific">Actinokineospora auranticolor</name>
    <dbReference type="NCBI Taxonomy" id="155976"/>
    <lineage>
        <taxon>Bacteria</taxon>
        <taxon>Bacillati</taxon>
        <taxon>Actinomycetota</taxon>
        <taxon>Actinomycetes</taxon>
        <taxon>Pseudonocardiales</taxon>
        <taxon>Pseudonocardiaceae</taxon>
        <taxon>Actinokineospora</taxon>
    </lineage>
</organism>
<dbReference type="SUPFAM" id="SSF55874">
    <property type="entry name" value="ATPase domain of HSP90 chaperone/DNA topoisomerase II/histidine kinase"/>
    <property type="match status" value="1"/>
</dbReference>
<sequence>MVTPDAVLPVRPRALRLPPRLAALHANQRVRELSSDVLALVVAALDMWLVVPEDATTYSYYLTWCALPAMLLRRHLPFTAVLITIPGFFAGWAQLAAMISLGALARRRMLTWPTVVGAVLVGLSRFVLWPWPKFVELTWRAHLSDFIYGVLVAGMPVAIGLLMAVRQELSTRIRELARSREREKRLYAATVRSAERAKLAREMHDVVSHQVTLIAMQAGAMQVDVTDPATKEAAETIRALSTRTLEELRELVGVLRSGVDDEDTQPGLEHIADLVDGSLVDGDQVKLAMDACALDLPGPVSRAAYRTVQEALTNVRKHAAGSRTSVRILTRDGALVVEVDNERPRTGQVGTLPSGGHGLLGLRERAGLLGGEFDAGPTDDGGFRVSARYPLTA</sequence>
<dbReference type="Gene3D" id="3.30.565.10">
    <property type="entry name" value="Histidine kinase-like ATPase, C-terminal domain"/>
    <property type="match status" value="1"/>
</dbReference>
<evidence type="ECO:0000259" key="10">
    <source>
        <dbReference type="Pfam" id="PF07730"/>
    </source>
</evidence>
<evidence type="ECO:0000256" key="9">
    <source>
        <dbReference type="SAM" id="Phobius"/>
    </source>
</evidence>
<dbReference type="Gene3D" id="1.20.5.1930">
    <property type="match status" value="1"/>
</dbReference>
<dbReference type="AlphaFoldDB" id="A0A2S6GNI8"/>
<comment type="catalytic activity">
    <reaction evidence="1">
        <text>ATP + protein L-histidine = ADP + protein N-phospho-L-histidine.</text>
        <dbReference type="EC" id="2.7.13.3"/>
    </reaction>
</comment>
<keyword evidence="9" id="KW-1133">Transmembrane helix</keyword>
<feature type="transmembrane region" description="Helical" evidence="9">
    <location>
        <begin position="76"/>
        <end position="97"/>
    </location>
</feature>
<keyword evidence="12" id="KW-1185">Reference proteome</keyword>
<dbReference type="GO" id="GO:0000155">
    <property type="term" value="F:phosphorelay sensor kinase activity"/>
    <property type="evidence" value="ECO:0007669"/>
    <property type="project" value="InterPro"/>
</dbReference>
<feature type="transmembrane region" description="Helical" evidence="9">
    <location>
        <begin position="109"/>
        <end position="131"/>
    </location>
</feature>
<keyword evidence="5" id="KW-0547">Nucleotide-binding</keyword>
<dbReference type="InterPro" id="IPR036890">
    <property type="entry name" value="HATPase_C_sf"/>
</dbReference>
<dbReference type="OrthoDB" id="227596at2"/>
<dbReference type="EC" id="2.7.13.3" evidence="2"/>
<reference evidence="11 12" key="1">
    <citation type="submission" date="2018-02" db="EMBL/GenBank/DDBJ databases">
        <title>Genomic Encyclopedia of Archaeal and Bacterial Type Strains, Phase II (KMG-II): from individual species to whole genera.</title>
        <authorList>
            <person name="Goeker M."/>
        </authorList>
    </citation>
    <scope>NUCLEOTIDE SEQUENCE [LARGE SCALE GENOMIC DNA]</scope>
    <source>
        <strain evidence="11 12">YU 961-1</strain>
    </source>
</reference>
<dbReference type="GO" id="GO:0046983">
    <property type="term" value="F:protein dimerization activity"/>
    <property type="evidence" value="ECO:0007669"/>
    <property type="project" value="InterPro"/>
</dbReference>
<keyword evidence="8" id="KW-0902">Two-component regulatory system</keyword>
<dbReference type="CDD" id="cd16917">
    <property type="entry name" value="HATPase_UhpB-NarQ-NarX-like"/>
    <property type="match status" value="1"/>
</dbReference>
<protein>
    <recommendedName>
        <fullName evidence="2">histidine kinase</fullName>
        <ecNumber evidence="2">2.7.13.3</ecNumber>
    </recommendedName>
</protein>
<name>A0A2S6GNI8_9PSEU</name>
<dbReference type="Proteomes" id="UP000239203">
    <property type="component" value="Unassembled WGS sequence"/>
</dbReference>
<comment type="caution">
    <text evidence="11">The sequence shown here is derived from an EMBL/GenBank/DDBJ whole genome shotgun (WGS) entry which is preliminary data.</text>
</comment>
<evidence type="ECO:0000313" key="11">
    <source>
        <dbReference type="EMBL" id="PPK66750.1"/>
    </source>
</evidence>
<proteinExistence type="predicted"/>
<evidence type="ECO:0000256" key="4">
    <source>
        <dbReference type="ARBA" id="ARBA00022679"/>
    </source>
</evidence>
<evidence type="ECO:0000256" key="3">
    <source>
        <dbReference type="ARBA" id="ARBA00022553"/>
    </source>
</evidence>
<dbReference type="GO" id="GO:0016020">
    <property type="term" value="C:membrane"/>
    <property type="evidence" value="ECO:0007669"/>
    <property type="project" value="InterPro"/>
</dbReference>
<keyword evidence="9" id="KW-0812">Transmembrane</keyword>
<accession>A0A2S6GNI8</accession>
<dbReference type="Pfam" id="PF07730">
    <property type="entry name" value="HisKA_3"/>
    <property type="match status" value="1"/>
</dbReference>
<feature type="domain" description="Signal transduction histidine kinase subgroup 3 dimerisation and phosphoacceptor" evidence="10">
    <location>
        <begin position="195"/>
        <end position="258"/>
    </location>
</feature>
<evidence type="ECO:0000256" key="2">
    <source>
        <dbReference type="ARBA" id="ARBA00012438"/>
    </source>
</evidence>
<dbReference type="EMBL" id="PTIX01000009">
    <property type="protein sequence ID" value="PPK66750.1"/>
    <property type="molecule type" value="Genomic_DNA"/>
</dbReference>
<feature type="transmembrane region" description="Helical" evidence="9">
    <location>
        <begin position="146"/>
        <end position="165"/>
    </location>
</feature>
<evidence type="ECO:0000256" key="5">
    <source>
        <dbReference type="ARBA" id="ARBA00022741"/>
    </source>
</evidence>
<dbReference type="InterPro" id="IPR011712">
    <property type="entry name" value="Sig_transdc_His_kin_sub3_dim/P"/>
</dbReference>
<evidence type="ECO:0000313" key="12">
    <source>
        <dbReference type="Proteomes" id="UP000239203"/>
    </source>
</evidence>
<gene>
    <name evidence="11" type="ORF">CLV40_109135</name>
</gene>
<keyword evidence="6 11" id="KW-0418">Kinase</keyword>
<dbReference type="InterPro" id="IPR050482">
    <property type="entry name" value="Sensor_HK_TwoCompSys"/>
</dbReference>
<dbReference type="RefSeq" id="WP_104480127.1">
    <property type="nucleotide sequence ID" value="NZ_CP154825.1"/>
</dbReference>
<keyword evidence="7" id="KW-0067">ATP-binding</keyword>